<evidence type="ECO:0000256" key="1">
    <source>
        <dbReference type="SAM" id="MobiDB-lite"/>
    </source>
</evidence>
<evidence type="ECO:0000313" key="2">
    <source>
        <dbReference type="EMBL" id="AQZ65709.1"/>
    </source>
</evidence>
<proteinExistence type="predicted"/>
<dbReference type="AlphaFoldDB" id="A0A1V0A6B1"/>
<organism evidence="2 3">
    <name type="scientific">[Actinomadura] parvosata subsp. kistnae</name>
    <dbReference type="NCBI Taxonomy" id="1909395"/>
    <lineage>
        <taxon>Bacteria</taxon>
        <taxon>Bacillati</taxon>
        <taxon>Actinomycetota</taxon>
        <taxon>Actinomycetes</taxon>
        <taxon>Streptosporangiales</taxon>
        <taxon>Streptosporangiaceae</taxon>
        <taxon>Nonomuraea</taxon>
    </lineage>
</organism>
<dbReference type="Proteomes" id="UP000190797">
    <property type="component" value="Chromosome"/>
</dbReference>
<dbReference type="KEGG" id="noa:BKM31_33415"/>
<accession>A0A1V0A6B1</accession>
<dbReference type="EMBL" id="CP017717">
    <property type="protein sequence ID" value="AQZ65709.1"/>
    <property type="molecule type" value="Genomic_DNA"/>
</dbReference>
<name>A0A1V0A6B1_9ACTN</name>
<gene>
    <name evidence="2" type="ORF">BKM31_33415</name>
</gene>
<evidence type="ECO:0000313" key="3">
    <source>
        <dbReference type="Proteomes" id="UP000190797"/>
    </source>
</evidence>
<feature type="region of interest" description="Disordered" evidence="1">
    <location>
        <begin position="87"/>
        <end position="109"/>
    </location>
</feature>
<protein>
    <submittedName>
        <fullName evidence="2">Uncharacterized protein</fullName>
    </submittedName>
</protein>
<sequence>MRRATAAEAAAVQMRVAMRMLRQLAALSAPRHHLLRAVVPCAVALWALGVGWVDGVGAGGQSGSWERGRPMRAGGYGGSWGVGGQSGFPGVGGQSGSTEVQGGFPGVGG</sequence>
<reference evidence="3" key="1">
    <citation type="journal article" date="2017" name="Med. Chem. Commun.">
        <title>Nonomuraea sp. ATCC 55076 harbours the largest actinomycete chromosome to date and the kistamicin biosynthetic gene cluster.</title>
        <authorList>
            <person name="Nazari B."/>
            <person name="Forneris C.C."/>
            <person name="Gibson M.I."/>
            <person name="Moon K."/>
            <person name="Schramma K.R."/>
            <person name="Seyedsayamdost M.R."/>
        </authorList>
    </citation>
    <scope>NUCLEOTIDE SEQUENCE [LARGE SCALE GENOMIC DNA]</scope>
    <source>
        <strain evidence="3">ATCC 55076</strain>
    </source>
</reference>
<keyword evidence="3" id="KW-1185">Reference proteome</keyword>